<organism evidence="2">
    <name type="scientific">Rhizophagus irregularis (strain DAOM 181602 / DAOM 197198 / MUCL 43194)</name>
    <name type="common">Arbuscular mycorrhizal fungus</name>
    <name type="synonym">Glomus intraradices</name>
    <dbReference type="NCBI Taxonomy" id="747089"/>
    <lineage>
        <taxon>Eukaryota</taxon>
        <taxon>Fungi</taxon>
        <taxon>Fungi incertae sedis</taxon>
        <taxon>Mucoromycota</taxon>
        <taxon>Glomeromycotina</taxon>
        <taxon>Glomeromycetes</taxon>
        <taxon>Glomerales</taxon>
        <taxon>Glomeraceae</taxon>
        <taxon>Rhizophagus</taxon>
    </lineage>
</organism>
<dbReference type="VEuPathDB" id="FungiDB:RhiirFUN_011824"/>
<accession>U9SNC3</accession>
<evidence type="ECO:0008006" key="3">
    <source>
        <dbReference type="Google" id="ProtNLM"/>
    </source>
</evidence>
<dbReference type="HOGENOM" id="CLU_2251499_0_0_1"/>
<sequence length="104" mass="12150">MTEDSDIGFLDNSSENDHYEDYKNGFESEHEEQVLSTGKEFDSWEDVDKFFDEYALSKGFAIRKCRGDYVTLGDGSQRLVRRTYSCTFSATPTYFKFNWMSLES</sequence>
<protein>
    <recommendedName>
        <fullName evidence="3">FAR1 domain-containing protein</fullName>
    </recommendedName>
</protein>
<dbReference type="EMBL" id="KI300330">
    <property type="protein sequence ID" value="ERZ96576.1"/>
    <property type="molecule type" value="Genomic_DNA"/>
</dbReference>
<feature type="region of interest" description="Disordered" evidence="1">
    <location>
        <begin position="1"/>
        <end position="21"/>
    </location>
</feature>
<gene>
    <name evidence="2" type="ORF">GLOINDRAFT_89422</name>
</gene>
<name>U9SNC3_RHIID</name>
<proteinExistence type="predicted"/>
<reference evidence="2" key="1">
    <citation type="submission" date="2013-07" db="EMBL/GenBank/DDBJ databases">
        <title>The genome of an arbuscular mycorrhizal fungus provides insights into the evolution of the oldest plant symbiosis.</title>
        <authorList>
            <consortium name="DOE Joint Genome Institute"/>
            <person name="Tisserant E."/>
            <person name="Malbreil M."/>
            <person name="Kuo A."/>
            <person name="Kohler A."/>
            <person name="Symeonidi A."/>
            <person name="Balestrini R."/>
            <person name="Charron P."/>
            <person name="Duensing N."/>
            <person name="Frei-dit-Frey N."/>
            <person name="Gianinazzi-Pearson V."/>
            <person name="Gilbert B."/>
            <person name="Handa Y."/>
            <person name="Hijri M."/>
            <person name="Kaul R."/>
            <person name="Kawaguchi M."/>
            <person name="Krajinski F."/>
            <person name="Lammers P."/>
            <person name="Lapierre D."/>
            <person name="Masclaux F.G."/>
            <person name="Murat C."/>
            <person name="Morin E."/>
            <person name="Ndikumana S."/>
            <person name="Pagni M."/>
            <person name="Petitpierre D."/>
            <person name="Requena N."/>
            <person name="Rosikiewicz P."/>
            <person name="Riley R."/>
            <person name="Saito K."/>
            <person name="San Clemente H."/>
            <person name="Shapiro H."/>
            <person name="van Tuinen D."/>
            <person name="Becard G."/>
            <person name="Bonfante P."/>
            <person name="Paszkowski U."/>
            <person name="Shachar-Hill Y."/>
            <person name="Young J.P."/>
            <person name="Sanders I.R."/>
            <person name="Henrissat B."/>
            <person name="Rensing S.A."/>
            <person name="Grigoriev I.V."/>
            <person name="Corradi N."/>
            <person name="Roux C."/>
            <person name="Martin F."/>
        </authorList>
    </citation>
    <scope>NUCLEOTIDE SEQUENCE</scope>
    <source>
        <strain evidence="2">DAOM 197198</strain>
    </source>
</reference>
<evidence type="ECO:0000256" key="1">
    <source>
        <dbReference type="SAM" id="MobiDB-lite"/>
    </source>
</evidence>
<evidence type="ECO:0000313" key="2">
    <source>
        <dbReference type="EMBL" id="ERZ96576.1"/>
    </source>
</evidence>
<dbReference type="AlphaFoldDB" id="U9SNC3"/>